<organism evidence="1 2">
    <name type="scientific">Marasmius tenuissimus</name>
    <dbReference type="NCBI Taxonomy" id="585030"/>
    <lineage>
        <taxon>Eukaryota</taxon>
        <taxon>Fungi</taxon>
        <taxon>Dikarya</taxon>
        <taxon>Basidiomycota</taxon>
        <taxon>Agaricomycotina</taxon>
        <taxon>Agaricomycetes</taxon>
        <taxon>Agaricomycetidae</taxon>
        <taxon>Agaricales</taxon>
        <taxon>Marasmiineae</taxon>
        <taxon>Marasmiaceae</taxon>
        <taxon>Marasmius</taxon>
    </lineage>
</organism>
<sequence>MPARRHHTTRKARECATREKNNQYYQRNKNEIRAKRRAKYAEEIELERRSAKAKTVESKKMFWEAQAQTEYKGNTLVDLRSLEDNINKFICNSGSAYLERIFQEYLVWTQSDHQHKTESPLELPYKVFNSMMDAVAKVGNGILNEYGARKEWKECQ</sequence>
<dbReference type="Proteomes" id="UP001437256">
    <property type="component" value="Unassembled WGS sequence"/>
</dbReference>
<keyword evidence="2" id="KW-1185">Reference proteome</keyword>
<evidence type="ECO:0000313" key="1">
    <source>
        <dbReference type="EMBL" id="KAL0057328.1"/>
    </source>
</evidence>
<evidence type="ECO:0008006" key="3">
    <source>
        <dbReference type="Google" id="ProtNLM"/>
    </source>
</evidence>
<reference evidence="1 2" key="1">
    <citation type="submission" date="2024-05" db="EMBL/GenBank/DDBJ databases">
        <title>A draft genome resource for the thread blight pathogen Marasmius tenuissimus strain MS-2.</title>
        <authorList>
            <person name="Yulfo-Soto G.E."/>
            <person name="Baruah I.K."/>
            <person name="Amoako-Attah I."/>
            <person name="Bukari Y."/>
            <person name="Meinhardt L.W."/>
            <person name="Bailey B.A."/>
            <person name="Cohen S.P."/>
        </authorList>
    </citation>
    <scope>NUCLEOTIDE SEQUENCE [LARGE SCALE GENOMIC DNA]</scope>
    <source>
        <strain evidence="1 2">MS-2</strain>
    </source>
</reference>
<gene>
    <name evidence="1" type="ORF">AAF712_016035</name>
</gene>
<proteinExistence type="predicted"/>
<protein>
    <recommendedName>
        <fullName evidence="3">BZIP domain-containing protein</fullName>
    </recommendedName>
</protein>
<accession>A0ABR2Z7S6</accession>
<dbReference type="EMBL" id="JBBXMP010000585">
    <property type="protein sequence ID" value="KAL0057328.1"/>
    <property type="molecule type" value="Genomic_DNA"/>
</dbReference>
<name>A0ABR2Z7S6_9AGAR</name>
<comment type="caution">
    <text evidence="1">The sequence shown here is derived from an EMBL/GenBank/DDBJ whole genome shotgun (WGS) entry which is preliminary data.</text>
</comment>
<evidence type="ECO:0000313" key="2">
    <source>
        <dbReference type="Proteomes" id="UP001437256"/>
    </source>
</evidence>